<dbReference type="AlphaFoldDB" id="A0AAD4C5H1"/>
<sequence>MNKDSKRFRSSRPIWLRKLRRAESDLSCPREGVSECGQGNPSHLNKTVTSGAVGIPAVTVALMRDSIKDQKDPERLAKLSSQSFDRTREEAALQAAGRHTTHRRQRFTNKIARYNQHACIILSKCPSIR</sequence>
<organism evidence="1 2">
    <name type="scientific">Boletus edulis BED1</name>
    <dbReference type="NCBI Taxonomy" id="1328754"/>
    <lineage>
        <taxon>Eukaryota</taxon>
        <taxon>Fungi</taxon>
        <taxon>Dikarya</taxon>
        <taxon>Basidiomycota</taxon>
        <taxon>Agaricomycotina</taxon>
        <taxon>Agaricomycetes</taxon>
        <taxon>Agaricomycetidae</taxon>
        <taxon>Boletales</taxon>
        <taxon>Boletineae</taxon>
        <taxon>Boletaceae</taxon>
        <taxon>Boletoideae</taxon>
        <taxon>Boletus</taxon>
    </lineage>
</organism>
<evidence type="ECO:0000313" key="1">
    <source>
        <dbReference type="EMBL" id="KAF8449336.1"/>
    </source>
</evidence>
<evidence type="ECO:0000313" key="2">
    <source>
        <dbReference type="Proteomes" id="UP001194468"/>
    </source>
</evidence>
<comment type="caution">
    <text evidence="1">The sequence shown here is derived from an EMBL/GenBank/DDBJ whole genome shotgun (WGS) entry which is preliminary data.</text>
</comment>
<reference evidence="1" key="2">
    <citation type="journal article" date="2020" name="Nat. Commun.">
        <title>Large-scale genome sequencing of mycorrhizal fungi provides insights into the early evolution of symbiotic traits.</title>
        <authorList>
            <person name="Miyauchi S."/>
            <person name="Kiss E."/>
            <person name="Kuo A."/>
            <person name="Drula E."/>
            <person name="Kohler A."/>
            <person name="Sanchez-Garcia M."/>
            <person name="Morin E."/>
            <person name="Andreopoulos B."/>
            <person name="Barry K.W."/>
            <person name="Bonito G."/>
            <person name="Buee M."/>
            <person name="Carver A."/>
            <person name="Chen C."/>
            <person name="Cichocki N."/>
            <person name="Clum A."/>
            <person name="Culley D."/>
            <person name="Crous P.W."/>
            <person name="Fauchery L."/>
            <person name="Girlanda M."/>
            <person name="Hayes R.D."/>
            <person name="Keri Z."/>
            <person name="LaButti K."/>
            <person name="Lipzen A."/>
            <person name="Lombard V."/>
            <person name="Magnuson J."/>
            <person name="Maillard F."/>
            <person name="Murat C."/>
            <person name="Nolan M."/>
            <person name="Ohm R.A."/>
            <person name="Pangilinan J."/>
            <person name="Pereira M.F."/>
            <person name="Perotto S."/>
            <person name="Peter M."/>
            <person name="Pfister S."/>
            <person name="Riley R."/>
            <person name="Sitrit Y."/>
            <person name="Stielow J.B."/>
            <person name="Szollosi G."/>
            <person name="Zifcakova L."/>
            <person name="Stursova M."/>
            <person name="Spatafora J.W."/>
            <person name="Tedersoo L."/>
            <person name="Vaario L.M."/>
            <person name="Yamada A."/>
            <person name="Yan M."/>
            <person name="Wang P."/>
            <person name="Xu J."/>
            <person name="Bruns T."/>
            <person name="Baldrian P."/>
            <person name="Vilgalys R."/>
            <person name="Dunand C."/>
            <person name="Henrissat B."/>
            <person name="Grigoriev I.V."/>
            <person name="Hibbett D."/>
            <person name="Nagy L.G."/>
            <person name="Martin F.M."/>
        </authorList>
    </citation>
    <scope>NUCLEOTIDE SEQUENCE</scope>
    <source>
        <strain evidence="1">BED1</strain>
    </source>
</reference>
<gene>
    <name evidence="1" type="ORF">L210DRAFT_389203</name>
</gene>
<dbReference type="Proteomes" id="UP001194468">
    <property type="component" value="Unassembled WGS sequence"/>
</dbReference>
<proteinExistence type="predicted"/>
<dbReference type="EMBL" id="WHUW01000003">
    <property type="protein sequence ID" value="KAF8449336.1"/>
    <property type="molecule type" value="Genomic_DNA"/>
</dbReference>
<accession>A0AAD4C5H1</accession>
<name>A0AAD4C5H1_BOLED</name>
<protein>
    <submittedName>
        <fullName evidence="1">Uncharacterized protein</fullName>
    </submittedName>
</protein>
<keyword evidence="2" id="KW-1185">Reference proteome</keyword>
<reference evidence="1" key="1">
    <citation type="submission" date="2019-10" db="EMBL/GenBank/DDBJ databases">
        <authorList>
            <consortium name="DOE Joint Genome Institute"/>
            <person name="Kuo A."/>
            <person name="Miyauchi S."/>
            <person name="Kiss E."/>
            <person name="Drula E."/>
            <person name="Kohler A."/>
            <person name="Sanchez-Garcia M."/>
            <person name="Andreopoulos B."/>
            <person name="Barry K.W."/>
            <person name="Bonito G."/>
            <person name="Buee M."/>
            <person name="Carver A."/>
            <person name="Chen C."/>
            <person name="Cichocki N."/>
            <person name="Clum A."/>
            <person name="Culley D."/>
            <person name="Crous P.W."/>
            <person name="Fauchery L."/>
            <person name="Girlanda M."/>
            <person name="Hayes R."/>
            <person name="Keri Z."/>
            <person name="LaButti K."/>
            <person name="Lipzen A."/>
            <person name="Lombard V."/>
            <person name="Magnuson J."/>
            <person name="Maillard F."/>
            <person name="Morin E."/>
            <person name="Murat C."/>
            <person name="Nolan M."/>
            <person name="Ohm R."/>
            <person name="Pangilinan J."/>
            <person name="Pereira M."/>
            <person name="Perotto S."/>
            <person name="Peter M."/>
            <person name="Riley R."/>
            <person name="Sitrit Y."/>
            <person name="Stielow B."/>
            <person name="Szollosi G."/>
            <person name="Zifcakova L."/>
            <person name="Stursova M."/>
            <person name="Spatafora J.W."/>
            <person name="Tedersoo L."/>
            <person name="Vaario L.-M."/>
            <person name="Yamada A."/>
            <person name="Yan M."/>
            <person name="Wang P."/>
            <person name="Xu J."/>
            <person name="Bruns T."/>
            <person name="Baldrian P."/>
            <person name="Vilgalys R."/>
            <person name="Henrissat B."/>
            <person name="Grigoriev I.V."/>
            <person name="Hibbett D."/>
            <person name="Nagy L.G."/>
            <person name="Martin F.M."/>
        </authorList>
    </citation>
    <scope>NUCLEOTIDE SEQUENCE</scope>
    <source>
        <strain evidence="1">BED1</strain>
    </source>
</reference>